<protein>
    <submittedName>
        <fullName evidence="1">Uncharacterized protein</fullName>
    </submittedName>
</protein>
<organism evidence="1 2">
    <name type="scientific">Steinernema hermaphroditum</name>
    <dbReference type="NCBI Taxonomy" id="289476"/>
    <lineage>
        <taxon>Eukaryota</taxon>
        <taxon>Metazoa</taxon>
        <taxon>Ecdysozoa</taxon>
        <taxon>Nematoda</taxon>
        <taxon>Chromadorea</taxon>
        <taxon>Rhabditida</taxon>
        <taxon>Tylenchina</taxon>
        <taxon>Panagrolaimomorpha</taxon>
        <taxon>Strongyloidoidea</taxon>
        <taxon>Steinernematidae</taxon>
        <taxon>Steinernema</taxon>
    </lineage>
</organism>
<dbReference type="EMBL" id="JAUCMV010000005">
    <property type="protein sequence ID" value="KAK0395692.1"/>
    <property type="molecule type" value="Genomic_DNA"/>
</dbReference>
<name>A0AA39GY47_9BILA</name>
<sequence length="224" mass="25097">MFRYTDFETTVYSSLFGEMDVDSTQLGGTPYQDVVIRCFVHVDYRGPNDCRFRAIRVKSIEYDDAPLVNDAPWNRSCKSKLPIYDDDSDDNYDPLGLSKPKTQREGSLNPVITICVEMTPHADHSSYVHAFFTKCSHLIVLTSLNWSSSAVMNLCGVSLTSVLVILFLQGAFCIFEEHFATFTGGPTTKFAEITDYQAIKNADVAGEMQQEAVERHSGAGEVRY</sequence>
<gene>
    <name evidence="1" type="ORF">QR680_001388</name>
</gene>
<evidence type="ECO:0000313" key="1">
    <source>
        <dbReference type="EMBL" id="KAK0395692.1"/>
    </source>
</evidence>
<dbReference type="AlphaFoldDB" id="A0AA39GY47"/>
<evidence type="ECO:0000313" key="2">
    <source>
        <dbReference type="Proteomes" id="UP001175271"/>
    </source>
</evidence>
<dbReference type="Proteomes" id="UP001175271">
    <property type="component" value="Unassembled WGS sequence"/>
</dbReference>
<keyword evidence="2" id="KW-1185">Reference proteome</keyword>
<proteinExistence type="predicted"/>
<reference evidence="1" key="1">
    <citation type="submission" date="2023-06" db="EMBL/GenBank/DDBJ databases">
        <title>Genomic analysis of the entomopathogenic nematode Steinernema hermaphroditum.</title>
        <authorList>
            <person name="Schwarz E.M."/>
            <person name="Heppert J.K."/>
            <person name="Baniya A."/>
            <person name="Schwartz H.T."/>
            <person name="Tan C.-H."/>
            <person name="Antoshechkin I."/>
            <person name="Sternberg P.W."/>
            <person name="Goodrich-Blair H."/>
            <person name="Dillman A.R."/>
        </authorList>
    </citation>
    <scope>NUCLEOTIDE SEQUENCE</scope>
    <source>
        <strain evidence="1">PS9179</strain>
        <tissue evidence="1">Whole animal</tissue>
    </source>
</reference>
<accession>A0AA39GY47</accession>
<comment type="caution">
    <text evidence="1">The sequence shown here is derived from an EMBL/GenBank/DDBJ whole genome shotgun (WGS) entry which is preliminary data.</text>
</comment>